<dbReference type="InterPro" id="IPR029068">
    <property type="entry name" value="Glyas_Bleomycin-R_OHBP_Dase"/>
</dbReference>
<dbReference type="Pfam" id="PF00903">
    <property type="entry name" value="Glyoxalase"/>
    <property type="match status" value="1"/>
</dbReference>
<dbReference type="InterPro" id="IPR004360">
    <property type="entry name" value="Glyas_Fos-R_dOase_dom"/>
</dbReference>
<dbReference type="PROSITE" id="PS51819">
    <property type="entry name" value="VOC"/>
    <property type="match status" value="1"/>
</dbReference>
<proteinExistence type="predicted"/>
<organism evidence="2">
    <name type="scientific">Candidatus Kapaibacterium thiocyanatum</name>
    <dbReference type="NCBI Taxonomy" id="1895771"/>
    <lineage>
        <taxon>Bacteria</taxon>
        <taxon>Pseudomonadati</taxon>
        <taxon>Candidatus Kapaibacteriota</taxon>
        <taxon>Candidatus Kapaibacteriia</taxon>
        <taxon>Candidatus Kapaibacteriales</taxon>
        <taxon>Candidatus Kapaibacteriaceae</taxon>
        <taxon>Candidatus Kapaibacterium</taxon>
    </lineage>
</organism>
<dbReference type="EMBL" id="MKVH01000002">
    <property type="protein sequence ID" value="OJX61162.1"/>
    <property type="molecule type" value="Genomic_DNA"/>
</dbReference>
<comment type="caution">
    <text evidence="2">The sequence shown here is derived from an EMBL/GenBank/DDBJ whole genome shotgun (WGS) entry which is preliminary data.</text>
</comment>
<dbReference type="STRING" id="1895771.BGO89_00780"/>
<reference evidence="2" key="1">
    <citation type="submission" date="2016-09" db="EMBL/GenBank/DDBJ databases">
        <title>Genome-resolved meta-omics ties microbial dynamics to process performance in biotechnology for thiocyanate degradation.</title>
        <authorList>
            <person name="Kantor R.S."/>
            <person name="Huddy R.J."/>
            <person name="Iyer R."/>
            <person name="Thomas B.C."/>
            <person name="Brown C.T."/>
            <person name="Anantharaman K."/>
            <person name="Tringe S."/>
            <person name="Hettich R.L."/>
            <person name="Harrison S.T."/>
            <person name="Banfield J.F."/>
        </authorList>
    </citation>
    <scope>NUCLEOTIDE SEQUENCE [LARGE SCALE GENOMIC DNA]</scope>
    <source>
        <strain evidence="2">59-99</strain>
    </source>
</reference>
<dbReference type="Gene3D" id="3.30.720.120">
    <property type="match status" value="1"/>
</dbReference>
<sequence length="148" mass="16814">MDDNLHHAVIADRLTEVYTVFVTKDIKACKDFYHDWFGFKPVFESSWFILLQSPGARGAYLAFMNEDHPSSPPSPKPMNGDGAFITLQVADARQVHDALRAAGLTIAYPLTTEDWGQRRFAVHDPNGMHVDVVEQVEPKAGYWDRYMQ</sequence>
<gene>
    <name evidence="2" type="ORF">BGO89_00780</name>
</gene>
<feature type="domain" description="VOC" evidence="1">
    <location>
        <begin position="15"/>
        <end position="135"/>
    </location>
</feature>
<protein>
    <recommendedName>
        <fullName evidence="1">VOC domain-containing protein</fullName>
    </recommendedName>
</protein>
<evidence type="ECO:0000313" key="2">
    <source>
        <dbReference type="EMBL" id="OJX61162.1"/>
    </source>
</evidence>
<accession>A0A1M3L6G6</accession>
<dbReference type="Proteomes" id="UP000184233">
    <property type="component" value="Unassembled WGS sequence"/>
</dbReference>
<dbReference type="AlphaFoldDB" id="A0A1M3L6G6"/>
<dbReference type="SUPFAM" id="SSF54593">
    <property type="entry name" value="Glyoxalase/Bleomycin resistance protein/Dihydroxybiphenyl dioxygenase"/>
    <property type="match status" value="1"/>
</dbReference>
<evidence type="ECO:0000259" key="1">
    <source>
        <dbReference type="PROSITE" id="PS51819"/>
    </source>
</evidence>
<dbReference type="Gene3D" id="3.30.720.110">
    <property type="match status" value="1"/>
</dbReference>
<dbReference type="InterPro" id="IPR037523">
    <property type="entry name" value="VOC_core"/>
</dbReference>
<name>A0A1M3L6G6_9BACT</name>